<evidence type="ECO:0000313" key="3">
    <source>
        <dbReference type="Proteomes" id="UP000182658"/>
    </source>
</evidence>
<dbReference type="Proteomes" id="UP000182658">
    <property type="component" value="Unassembled WGS sequence"/>
</dbReference>
<accession>A0A1J7K0E1</accession>
<evidence type="ECO:0000256" key="1">
    <source>
        <dbReference type="SAM" id="MobiDB-lite"/>
    </source>
</evidence>
<reference evidence="2 3" key="1">
    <citation type="submission" date="2016-10" db="EMBL/GenBank/DDBJ databases">
        <title>Draft genome sequence of Coniochaeta ligniaria NRRL30616, a lignocellulolytic fungus for bioabatement of inhibitors in plant biomass hydrolysates.</title>
        <authorList>
            <consortium name="DOE Joint Genome Institute"/>
            <person name="Jimenez D.J."/>
            <person name="Hector R.E."/>
            <person name="Riley R."/>
            <person name="Sun H."/>
            <person name="Grigoriev I.V."/>
            <person name="Van Elsas J.D."/>
            <person name="Nichols N.N."/>
        </authorList>
    </citation>
    <scope>NUCLEOTIDE SEQUENCE [LARGE SCALE GENOMIC DNA]</scope>
    <source>
        <strain evidence="2 3">NRRL 30616</strain>
    </source>
</reference>
<feature type="region of interest" description="Disordered" evidence="1">
    <location>
        <begin position="126"/>
        <end position="151"/>
    </location>
</feature>
<name>A0A1J7K0E1_9PEZI</name>
<proteinExistence type="predicted"/>
<gene>
    <name evidence="2" type="ORF">CONLIGDRAFT_184406</name>
</gene>
<evidence type="ECO:0000313" key="2">
    <source>
        <dbReference type="EMBL" id="OIW33586.1"/>
    </source>
</evidence>
<protein>
    <submittedName>
        <fullName evidence="2">Uncharacterized protein</fullName>
    </submittedName>
</protein>
<keyword evidence="3" id="KW-1185">Reference proteome</keyword>
<feature type="compositionally biased region" description="Polar residues" evidence="1">
    <location>
        <begin position="126"/>
        <end position="142"/>
    </location>
</feature>
<sequence>MSRRPPQPSYRHRPAASLARWRRHPEPARFTPVWFRGNLLRNSIVNAHWFPFRTAASYLTSNSTHVYLHLLRTNSPKVHHTTIIPGNTDQLPLILGTALRCLAVSHYHAARSKGYCRQTYTLTSPRRSDSRSVNLPSISPHTPVNKHSVRQ</sequence>
<organism evidence="2 3">
    <name type="scientific">Coniochaeta ligniaria NRRL 30616</name>
    <dbReference type="NCBI Taxonomy" id="1408157"/>
    <lineage>
        <taxon>Eukaryota</taxon>
        <taxon>Fungi</taxon>
        <taxon>Dikarya</taxon>
        <taxon>Ascomycota</taxon>
        <taxon>Pezizomycotina</taxon>
        <taxon>Sordariomycetes</taxon>
        <taxon>Sordariomycetidae</taxon>
        <taxon>Coniochaetales</taxon>
        <taxon>Coniochaetaceae</taxon>
        <taxon>Coniochaeta</taxon>
    </lineage>
</organism>
<dbReference type="AlphaFoldDB" id="A0A1J7K0E1"/>
<dbReference type="EMBL" id="KV875094">
    <property type="protein sequence ID" value="OIW33586.1"/>
    <property type="molecule type" value="Genomic_DNA"/>
</dbReference>
<dbReference type="InParanoid" id="A0A1J7K0E1"/>